<proteinExistence type="predicted"/>
<dbReference type="AlphaFoldDB" id="Q58KE2"/>
<keyword evidence="1" id="KW-0614">Plasmid</keyword>
<protein>
    <submittedName>
        <fullName evidence="1">ORF60</fullName>
    </submittedName>
</protein>
<geneLocation type="plasmid" evidence="1">
    <name>p49879.2</name>
</geneLocation>
<organism evidence="1">
    <name type="scientific">Leptospirillum ferrooxidans</name>
    <dbReference type="NCBI Taxonomy" id="180"/>
    <lineage>
        <taxon>Bacteria</taxon>
        <taxon>Pseudomonadati</taxon>
        <taxon>Nitrospirota</taxon>
        <taxon>Nitrospiria</taxon>
        <taxon>Nitrospirales</taxon>
        <taxon>Nitrospiraceae</taxon>
        <taxon>Leptospirillum</taxon>
    </lineage>
</organism>
<dbReference type="EMBL" id="AY941099">
    <property type="protein sequence ID" value="AAX38508.1"/>
    <property type="molecule type" value="Genomic_DNA"/>
</dbReference>
<name>Q58KE2_9BACT</name>
<reference evidence="1" key="1">
    <citation type="journal article" date="2005" name="Appl. Environ. Microbiol.">
        <title>Isolation, Sequence Analysis, and Comparison of Two Plasmids (28 and 29 Kilobases) from the Biomining Bacterium Leptospirillum ferrooxidans ATCC 49879.</title>
        <authorList>
            <person name="Coram N.J."/>
            <person name="van Zyl L.J."/>
            <person name="Rawlings D.E."/>
        </authorList>
    </citation>
    <scope>NUCLEOTIDE SEQUENCE</scope>
    <source>
        <strain evidence="1">ATCC 49879</strain>
        <plasmid evidence="1">p49879.2</plasmid>
    </source>
</reference>
<gene>
    <name evidence="1" type="primary">ORF60</name>
</gene>
<sequence>MCSINFSSRVYLSCFRSSVDTEPFSQPSEDCTRIFPGASPLFAIPLDSTLTGSTATVYFS</sequence>
<accession>Q58KE2</accession>
<evidence type="ECO:0000313" key="1">
    <source>
        <dbReference type="EMBL" id="AAX38508.1"/>
    </source>
</evidence>